<name>A0ABP6LW76_9ACTN</name>
<sequence>MLVDRERQGVLPAAEPAEAEGIALDRLAGLQWVAFPRSDSPAWCDELTAILPSHGLDPGGHRPRRGSGRSRR</sequence>
<proteinExistence type="predicted"/>
<gene>
    <name evidence="2" type="ORF">GCM10010448_52460</name>
</gene>
<organism evidence="2 3">
    <name type="scientific">Streptomyces glomeratus</name>
    <dbReference type="NCBI Taxonomy" id="284452"/>
    <lineage>
        <taxon>Bacteria</taxon>
        <taxon>Bacillati</taxon>
        <taxon>Actinomycetota</taxon>
        <taxon>Actinomycetes</taxon>
        <taxon>Kitasatosporales</taxon>
        <taxon>Streptomycetaceae</taxon>
        <taxon>Streptomyces</taxon>
    </lineage>
</organism>
<evidence type="ECO:0000313" key="3">
    <source>
        <dbReference type="Proteomes" id="UP001501532"/>
    </source>
</evidence>
<accession>A0ABP6LW76</accession>
<dbReference type="Proteomes" id="UP001501532">
    <property type="component" value="Unassembled WGS sequence"/>
</dbReference>
<comment type="caution">
    <text evidence="2">The sequence shown here is derived from an EMBL/GenBank/DDBJ whole genome shotgun (WGS) entry which is preliminary data.</text>
</comment>
<evidence type="ECO:0000313" key="2">
    <source>
        <dbReference type="EMBL" id="GAA3062651.1"/>
    </source>
</evidence>
<dbReference type="EMBL" id="BAAAUF010000050">
    <property type="protein sequence ID" value="GAA3062651.1"/>
    <property type="molecule type" value="Genomic_DNA"/>
</dbReference>
<reference evidence="3" key="1">
    <citation type="journal article" date="2019" name="Int. J. Syst. Evol. Microbiol.">
        <title>The Global Catalogue of Microorganisms (GCM) 10K type strain sequencing project: providing services to taxonomists for standard genome sequencing and annotation.</title>
        <authorList>
            <consortium name="The Broad Institute Genomics Platform"/>
            <consortium name="The Broad Institute Genome Sequencing Center for Infectious Disease"/>
            <person name="Wu L."/>
            <person name="Ma J."/>
        </authorList>
    </citation>
    <scope>NUCLEOTIDE SEQUENCE [LARGE SCALE GENOMIC DNA]</scope>
    <source>
        <strain evidence="3">JCM 9091</strain>
    </source>
</reference>
<feature type="compositionally biased region" description="Basic residues" evidence="1">
    <location>
        <begin position="61"/>
        <end position="72"/>
    </location>
</feature>
<dbReference type="RefSeq" id="WP_234517028.1">
    <property type="nucleotide sequence ID" value="NZ_BAAAUF010000050.1"/>
</dbReference>
<feature type="region of interest" description="Disordered" evidence="1">
    <location>
        <begin position="51"/>
        <end position="72"/>
    </location>
</feature>
<evidence type="ECO:0000256" key="1">
    <source>
        <dbReference type="SAM" id="MobiDB-lite"/>
    </source>
</evidence>
<keyword evidence="3" id="KW-1185">Reference proteome</keyword>
<protein>
    <submittedName>
        <fullName evidence="2">Uncharacterized protein</fullName>
    </submittedName>
</protein>